<organism evidence="8 9">
    <name type="scientific">Stentor coeruleus</name>
    <dbReference type="NCBI Taxonomy" id="5963"/>
    <lineage>
        <taxon>Eukaryota</taxon>
        <taxon>Sar</taxon>
        <taxon>Alveolata</taxon>
        <taxon>Ciliophora</taxon>
        <taxon>Postciliodesmatophora</taxon>
        <taxon>Heterotrichea</taxon>
        <taxon>Heterotrichida</taxon>
        <taxon>Stentoridae</taxon>
        <taxon>Stentor</taxon>
    </lineage>
</organism>
<evidence type="ECO:0000313" key="8">
    <source>
        <dbReference type="EMBL" id="OMJ91458.1"/>
    </source>
</evidence>
<accession>A0A1R2CR33</accession>
<dbReference type="EMBL" id="MPUH01000080">
    <property type="protein sequence ID" value="OMJ91458.1"/>
    <property type="molecule type" value="Genomic_DNA"/>
</dbReference>
<dbReference type="GO" id="GO:0010468">
    <property type="term" value="P:regulation of gene expression"/>
    <property type="evidence" value="ECO:0007669"/>
    <property type="project" value="UniProtKB-ARBA"/>
</dbReference>
<dbReference type="SUPFAM" id="SSF90229">
    <property type="entry name" value="CCCH zinc finger"/>
    <property type="match status" value="2"/>
</dbReference>
<dbReference type="OrthoDB" id="410307at2759"/>
<comment type="caution">
    <text evidence="8">The sequence shown here is derived from an EMBL/GenBank/DDBJ whole genome shotgun (WGS) entry which is preliminary data.</text>
</comment>
<evidence type="ECO:0000256" key="2">
    <source>
        <dbReference type="ARBA" id="ARBA00022737"/>
    </source>
</evidence>
<proteinExistence type="predicted"/>
<dbReference type="Gene3D" id="4.10.1000.10">
    <property type="entry name" value="Zinc finger, CCCH-type"/>
    <property type="match status" value="2"/>
</dbReference>
<name>A0A1R2CR33_9CILI</name>
<feature type="domain" description="C3H1-type" evidence="7">
    <location>
        <begin position="23"/>
        <end position="50"/>
    </location>
</feature>
<dbReference type="InterPro" id="IPR045877">
    <property type="entry name" value="ZFP36-like"/>
</dbReference>
<dbReference type="PROSITE" id="PS50103">
    <property type="entry name" value="ZF_C3H1"/>
    <property type="match status" value="2"/>
</dbReference>
<keyword evidence="9" id="KW-1185">Reference proteome</keyword>
<dbReference type="AlphaFoldDB" id="A0A1R2CR33"/>
<feature type="domain" description="C3H1-type" evidence="7">
    <location>
        <begin position="60"/>
        <end position="88"/>
    </location>
</feature>
<protein>
    <recommendedName>
        <fullName evidence="7">C3H1-type domain-containing protein</fullName>
    </recommendedName>
</protein>
<feature type="compositionally biased region" description="Low complexity" evidence="6">
    <location>
        <begin position="90"/>
        <end position="99"/>
    </location>
</feature>
<dbReference type="InterPro" id="IPR000571">
    <property type="entry name" value="Znf_CCCH"/>
</dbReference>
<dbReference type="FunFam" id="4.10.1000.10:FF:000003">
    <property type="entry name" value="Zinc finger CCCH domain-containing protein"/>
    <property type="match status" value="1"/>
</dbReference>
<dbReference type="PANTHER" id="PTHR12547">
    <property type="entry name" value="CCCH ZINC FINGER/TIS11-RELATED"/>
    <property type="match status" value="1"/>
</dbReference>
<feature type="region of interest" description="Disordered" evidence="6">
    <location>
        <begin position="88"/>
        <end position="116"/>
    </location>
</feature>
<evidence type="ECO:0000256" key="4">
    <source>
        <dbReference type="ARBA" id="ARBA00022833"/>
    </source>
</evidence>
<dbReference type="Proteomes" id="UP000187209">
    <property type="component" value="Unassembled WGS sequence"/>
</dbReference>
<dbReference type="GO" id="GO:0003729">
    <property type="term" value="F:mRNA binding"/>
    <property type="evidence" value="ECO:0007669"/>
    <property type="project" value="InterPro"/>
</dbReference>
<evidence type="ECO:0000256" key="6">
    <source>
        <dbReference type="SAM" id="MobiDB-lite"/>
    </source>
</evidence>
<feature type="zinc finger region" description="C3H1-type" evidence="5">
    <location>
        <begin position="60"/>
        <end position="88"/>
    </location>
</feature>
<evidence type="ECO:0000259" key="7">
    <source>
        <dbReference type="PROSITE" id="PS50103"/>
    </source>
</evidence>
<dbReference type="SMART" id="SM00356">
    <property type="entry name" value="ZnF_C3H1"/>
    <property type="match status" value="2"/>
</dbReference>
<keyword evidence="3 5" id="KW-0863">Zinc-finger</keyword>
<keyword evidence="1 5" id="KW-0479">Metal-binding</keyword>
<evidence type="ECO:0000256" key="1">
    <source>
        <dbReference type="ARBA" id="ARBA00022723"/>
    </source>
</evidence>
<evidence type="ECO:0000313" key="9">
    <source>
        <dbReference type="Proteomes" id="UP000187209"/>
    </source>
</evidence>
<evidence type="ECO:0000256" key="5">
    <source>
        <dbReference type="PROSITE-ProRule" id="PRU00723"/>
    </source>
</evidence>
<feature type="compositionally biased region" description="Polar residues" evidence="6">
    <location>
        <begin position="100"/>
        <end position="116"/>
    </location>
</feature>
<gene>
    <name evidence="8" type="ORF">SteCoe_5938</name>
</gene>
<dbReference type="PANTHER" id="PTHR12547:SF18">
    <property type="entry name" value="PROTEIN TIS11"/>
    <property type="match status" value="1"/>
</dbReference>
<keyword evidence="2" id="KW-0677">Repeat</keyword>
<reference evidence="8 9" key="1">
    <citation type="submission" date="2016-11" db="EMBL/GenBank/DDBJ databases">
        <title>The macronuclear genome of Stentor coeruleus: a giant cell with tiny introns.</title>
        <authorList>
            <person name="Slabodnick M."/>
            <person name="Ruby J.G."/>
            <person name="Reiff S.B."/>
            <person name="Swart E.C."/>
            <person name="Gosai S."/>
            <person name="Prabakaran S."/>
            <person name="Witkowska E."/>
            <person name="Larue G.E."/>
            <person name="Fisher S."/>
            <person name="Freeman R.M."/>
            <person name="Gunawardena J."/>
            <person name="Chu W."/>
            <person name="Stover N.A."/>
            <person name="Gregory B.D."/>
            <person name="Nowacki M."/>
            <person name="Derisi J."/>
            <person name="Roy S.W."/>
            <person name="Marshall W.F."/>
            <person name="Sood P."/>
        </authorList>
    </citation>
    <scope>NUCLEOTIDE SEQUENCE [LARGE SCALE GENOMIC DNA]</scope>
    <source>
        <strain evidence="8">WM001</strain>
    </source>
</reference>
<dbReference type="GO" id="GO:0051252">
    <property type="term" value="P:regulation of RNA metabolic process"/>
    <property type="evidence" value="ECO:0007669"/>
    <property type="project" value="UniProtKB-ARBA"/>
</dbReference>
<sequence length="137" mass="15735">MDEYKTFITSNKRIKGLFDIKQKFKTVICNNWLGGHCEFGDKCKFAHGSEEIRDSPSKTKLKTIQCKQFHEKGFCKYGNNCQFIHRDTSQETSSSSPQQKENSNAKMNHRNASNESSSFIISKKRLPVFLSISSKDI</sequence>
<feature type="zinc finger region" description="C3H1-type" evidence="5">
    <location>
        <begin position="23"/>
        <end position="50"/>
    </location>
</feature>
<keyword evidence="4 5" id="KW-0862">Zinc</keyword>
<evidence type="ECO:0000256" key="3">
    <source>
        <dbReference type="ARBA" id="ARBA00022771"/>
    </source>
</evidence>
<dbReference type="InterPro" id="IPR036855">
    <property type="entry name" value="Znf_CCCH_sf"/>
</dbReference>
<dbReference type="Pfam" id="PF00642">
    <property type="entry name" value="zf-CCCH"/>
    <property type="match status" value="2"/>
</dbReference>
<dbReference type="GO" id="GO:0008270">
    <property type="term" value="F:zinc ion binding"/>
    <property type="evidence" value="ECO:0007669"/>
    <property type="project" value="UniProtKB-KW"/>
</dbReference>